<dbReference type="PROSITE" id="PS00455">
    <property type="entry name" value="AMP_BINDING"/>
    <property type="match status" value="1"/>
</dbReference>
<name>A0A1H9XST6_9MICO</name>
<dbReference type="GO" id="GO:0031956">
    <property type="term" value="F:medium-chain fatty acid-CoA ligase activity"/>
    <property type="evidence" value="ECO:0007669"/>
    <property type="project" value="TreeGrafter"/>
</dbReference>
<comment type="similarity">
    <text evidence="1">Belongs to the ATP-dependent AMP-binding enzyme family.</text>
</comment>
<evidence type="ECO:0000313" key="6">
    <source>
        <dbReference type="Proteomes" id="UP000199019"/>
    </source>
</evidence>
<evidence type="ECO:0000259" key="3">
    <source>
        <dbReference type="Pfam" id="PF00501"/>
    </source>
</evidence>
<organism evidence="5 6">
    <name type="scientific">Pedococcus cremeus</name>
    <dbReference type="NCBI Taxonomy" id="587636"/>
    <lineage>
        <taxon>Bacteria</taxon>
        <taxon>Bacillati</taxon>
        <taxon>Actinomycetota</taxon>
        <taxon>Actinomycetes</taxon>
        <taxon>Micrococcales</taxon>
        <taxon>Intrasporangiaceae</taxon>
        <taxon>Pedococcus</taxon>
    </lineage>
</organism>
<dbReference type="SUPFAM" id="SSF56801">
    <property type="entry name" value="Acetyl-CoA synthetase-like"/>
    <property type="match status" value="1"/>
</dbReference>
<gene>
    <name evidence="5" type="ORF">SAMN05216199_0298</name>
</gene>
<sequence>MTRLQPLEVPSGTAAAQVLPALRAALDGGPAVMPYAAGAQAPTAPDAGGPLPDGLALVVGTSGSTGSPKLAMLTRDALLASATATHERLGGPGQWLLPMPAHHIAGIQVLVRSIVAGTRPVVADLSAGFTPAAFAEAAAGLDAGLDTGLDSGRRYTSVVPTQLVRLLADKGGTEALRRFDAVLVGGAATAPALLARAREAGVRVTTTYGMSETAGGCVYDGLPLSCSRARAGTDGRIQLGGDTLAAGYLGRPDLTREAFTTDPDGTRWFTTDDVGHLDAQGRWHVDGRIDDLVTTGGLKVAPRLVEEAIGSRLPDVAECAVVGVADPEWGEVVAAALVLADGSPAPGLADVRDALRDALPGHALPRRVAVVDTLPLRGPGKPDRAALRALLADSS</sequence>
<accession>A0A1H9XST6</accession>
<evidence type="ECO:0000256" key="2">
    <source>
        <dbReference type="ARBA" id="ARBA00022598"/>
    </source>
</evidence>
<evidence type="ECO:0000256" key="1">
    <source>
        <dbReference type="ARBA" id="ARBA00006432"/>
    </source>
</evidence>
<feature type="domain" description="AMP-dependent synthetase/ligase" evidence="3">
    <location>
        <begin position="45"/>
        <end position="233"/>
    </location>
</feature>
<dbReference type="GO" id="GO:0006631">
    <property type="term" value="P:fatty acid metabolic process"/>
    <property type="evidence" value="ECO:0007669"/>
    <property type="project" value="TreeGrafter"/>
</dbReference>
<reference evidence="6" key="1">
    <citation type="submission" date="2016-10" db="EMBL/GenBank/DDBJ databases">
        <authorList>
            <person name="Varghese N."/>
            <person name="Submissions S."/>
        </authorList>
    </citation>
    <scope>NUCLEOTIDE SEQUENCE [LARGE SCALE GENOMIC DNA]</scope>
    <source>
        <strain evidence="6">CGMCC 1.6963</strain>
    </source>
</reference>
<dbReference type="Pfam" id="PF13193">
    <property type="entry name" value="AMP-binding_C"/>
    <property type="match status" value="1"/>
</dbReference>
<protein>
    <submittedName>
        <fullName evidence="5">O-succinylbenzoic acid--CoA ligase</fullName>
    </submittedName>
</protein>
<dbReference type="RefSeq" id="WP_091762865.1">
    <property type="nucleotide sequence ID" value="NZ_FOHB01000012.1"/>
</dbReference>
<dbReference type="InterPro" id="IPR042099">
    <property type="entry name" value="ANL_N_sf"/>
</dbReference>
<dbReference type="NCBIfam" id="NF005877">
    <property type="entry name" value="PRK07824.1"/>
    <property type="match status" value="1"/>
</dbReference>
<dbReference type="STRING" id="587636.SAMN05216199_0298"/>
<proteinExistence type="inferred from homology"/>
<dbReference type="PANTHER" id="PTHR43201">
    <property type="entry name" value="ACYL-COA SYNTHETASE"/>
    <property type="match status" value="1"/>
</dbReference>
<dbReference type="Proteomes" id="UP000199019">
    <property type="component" value="Unassembled WGS sequence"/>
</dbReference>
<keyword evidence="6" id="KW-1185">Reference proteome</keyword>
<dbReference type="AlphaFoldDB" id="A0A1H9XST6"/>
<evidence type="ECO:0000313" key="5">
    <source>
        <dbReference type="EMBL" id="SES49211.1"/>
    </source>
</evidence>
<dbReference type="InterPro" id="IPR020845">
    <property type="entry name" value="AMP-binding_CS"/>
</dbReference>
<dbReference type="InterPro" id="IPR025110">
    <property type="entry name" value="AMP-bd_C"/>
</dbReference>
<dbReference type="InterPro" id="IPR000873">
    <property type="entry name" value="AMP-dep_synth/lig_dom"/>
</dbReference>
<feature type="domain" description="AMP-binding enzyme C-terminal" evidence="4">
    <location>
        <begin position="307"/>
        <end position="381"/>
    </location>
</feature>
<dbReference type="Gene3D" id="3.30.300.30">
    <property type="match status" value="1"/>
</dbReference>
<keyword evidence="2 5" id="KW-0436">Ligase</keyword>
<dbReference type="EMBL" id="FOHB01000012">
    <property type="protein sequence ID" value="SES49211.1"/>
    <property type="molecule type" value="Genomic_DNA"/>
</dbReference>
<dbReference type="OrthoDB" id="9803968at2"/>
<dbReference type="Gene3D" id="3.40.50.12780">
    <property type="entry name" value="N-terminal domain of ligase-like"/>
    <property type="match status" value="1"/>
</dbReference>
<evidence type="ECO:0000259" key="4">
    <source>
        <dbReference type="Pfam" id="PF13193"/>
    </source>
</evidence>
<dbReference type="PANTHER" id="PTHR43201:SF5">
    <property type="entry name" value="MEDIUM-CHAIN ACYL-COA LIGASE ACSF2, MITOCHONDRIAL"/>
    <property type="match status" value="1"/>
</dbReference>
<dbReference type="InterPro" id="IPR045851">
    <property type="entry name" value="AMP-bd_C_sf"/>
</dbReference>
<dbReference type="Pfam" id="PF00501">
    <property type="entry name" value="AMP-binding"/>
    <property type="match status" value="1"/>
</dbReference>